<gene>
    <name evidence="1" type="ORF">BU25DRAFT_436174</name>
</gene>
<protein>
    <submittedName>
        <fullName evidence="1">WD40 repeat-like protein</fullName>
    </submittedName>
</protein>
<organism evidence="1 2">
    <name type="scientific">Macroventuria anomochaeta</name>
    <dbReference type="NCBI Taxonomy" id="301207"/>
    <lineage>
        <taxon>Eukaryota</taxon>
        <taxon>Fungi</taxon>
        <taxon>Dikarya</taxon>
        <taxon>Ascomycota</taxon>
        <taxon>Pezizomycotina</taxon>
        <taxon>Dothideomycetes</taxon>
        <taxon>Pleosporomycetidae</taxon>
        <taxon>Pleosporales</taxon>
        <taxon>Pleosporineae</taxon>
        <taxon>Didymellaceae</taxon>
        <taxon>Macroventuria</taxon>
    </lineage>
</organism>
<evidence type="ECO:0000313" key="1">
    <source>
        <dbReference type="EMBL" id="KAF2633809.1"/>
    </source>
</evidence>
<keyword evidence="2" id="KW-1185">Reference proteome</keyword>
<dbReference type="EMBL" id="MU006701">
    <property type="protein sequence ID" value="KAF2633809.1"/>
    <property type="molecule type" value="Genomic_DNA"/>
</dbReference>
<sequence>MRLLYYGEDGELSVTADLVREDATPYYAILSHTWGADDEEVTFDDLTKNAGKNKHGYRKIQLCGEQAQRDGLQYFWVDTCCINKANKAEHSLAIRSMFRWYRNAARCYVYLPDVFVSPLGDEGQARPPPWDSEFRQCKWFTRGWTLQELLAPGVVEFYSRDWHRLGDRASLKSQIHEVTTVPYDVLEGAPLSQSSVDERFRWRQNRHTKLKEDAAYCLSGIFDVDMAPVYGEGTEEAFRRLHDKIRSQEESVRKREECLRDLRPTDPRNDKKRIEDTKGGLLEGSYRWVLDNSSFQQWHNNPHSQLLWIKGDPGKGKTMLLCGIINELQKTVAGTASVSYFFCQATDSRINSAAAVLRGLLYLLVSEQPALIAHVRKRYDQAGKSMFEDANAWVALTEIFADVLQDPSLDITYLLVDALDECVTDLPKLLHFVAKQSSASSRVKWIVSSRNWPSIEEQLGQAGHKVRLSLELNAESVSAAVSVFIQHKVSQLAQHKKYDMQTQGAVFEHLTSNANDTFLWVALVCQDLEKTAKRNVLKKLNSFPPGLDALYERMMQQIGASDDAELCRRVLASIALVYRPLTLAELVSLSELLEDVADEAEAREIVGLCGSFLTLRADTVYFVHQSAQDFLLVKASGDIFPDGIEAAHGVLFSRSLAILSRTLQRDMYGLEAPGISINDIAPPTPDPLAASRYPCIYWIDHLCDSKPKSRANEVKDVQDMSVVEGLSLCKSIAKGVVSMTRLCSLSQEVQGGEELTKLLQDARRFIMYHKGPIESYPLQLYASALLFSPTESAIRKQFQHEEPEGVTVQPAMSSGWSACLLTLEGHSSGVSSVAFSHDSTMLASASEDKTVKLWNASSGECLQTFTGHRGTVTSVAFSHDSTKLASASYDNTVRLWNASSGACLQTFTGHSSSVRSVAFSHDSSKLASASEDKTVKLWNASSGACLQTLNIGTNLHSLSFDSTDSCLCTEIGTFVIAIPETLGRAAAAEPEPQPPLYLGTNLSSDNTWIKHASKHMLWIPSEYRPLCSSVRGTTVAIGVGSGWVWTCSIDV</sequence>
<name>A0ACB6SJW3_9PLEO</name>
<evidence type="ECO:0000313" key="2">
    <source>
        <dbReference type="Proteomes" id="UP000799754"/>
    </source>
</evidence>
<comment type="caution">
    <text evidence="1">The sequence shown here is derived from an EMBL/GenBank/DDBJ whole genome shotgun (WGS) entry which is preliminary data.</text>
</comment>
<reference evidence="1" key="1">
    <citation type="journal article" date="2020" name="Stud. Mycol.">
        <title>101 Dothideomycetes genomes: a test case for predicting lifestyles and emergence of pathogens.</title>
        <authorList>
            <person name="Haridas S."/>
            <person name="Albert R."/>
            <person name="Binder M."/>
            <person name="Bloem J."/>
            <person name="Labutti K."/>
            <person name="Salamov A."/>
            <person name="Andreopoulos B."/>
            <person name="Baker S."/>
            <person name="Barry K."/>
            <person name="Bills G."/>
            <person name="Bluhm B."/>
            <person name="Cannon C."/>
            <person name="Castanera R."/>
            <person name="Culley D."/>
            <person name="Daum C."/>
            <person name="Ezra D."/>
            <person name="Gonzalez J."/>
            <person name="Henrissat B."/>
            <person name="Kuo A."/>
            <person name="Liang C."/>
            <person name="Lipzen A."/>
            <person name="Lutzoni F."/>
            <person name="Magnuson J."/>
            <person name="Mondo S."/>
            <person name="Nolan M."/>
            <person name="Ohm R."/>
            <person name="Pangilinan J."/>
            <person name="Park H.-J."/>
            <person name="Ramirez L."/>
            <person name="Alfaro M."/>
            <person name="Sun H."/>
            <person name="Tritt A."/>
            <person name="Yoshinaga Y."/>
            <person name="Zwiers L.-H."/>
            <person name="Turgeon B."/>
            <person name="Goodwin S."/>
            <person name="Spatafora J."/>
            <person name="Crous P."/>
            <person name="Grigoriev I."/>
        </authorList>
    </citation>
    <scope>NUCLEOTIDE SEQUENCE</scope>
    <source>
        <strain evidence="1">CBS 525.71</strain>
    </source>
</reference>
<proteinExistence type="predicted"/>
<dbReference type="Proteomes" id="UP000799754">
    <property type="component" value="Unassembled WGS sequence"/>
</dbReference>
<accession>A0ACB6SJW3</accession>